<dbReference type="OrthoDB" id="2130750at2759"/>
<dbReference type="InterPro" id="IPR000938">
    <property type="entry name" value="CAP-Gly_domain"/>
</dbReference>
<reference evidence="4" key="1">
    <citation type="submission" date="2021-01" db="EMBL/GenBank/DDBJ databases">
        <authorList>
            <person name="Li R."/>
            <person name="Bekaert M."/>
        </authorList>
    </citation>
    <scope>NUCLEOTIDE SEQUENCE</scope>
    <source>
        <strain evidence="4">Farmed</strain>
    </source>
</reference>
<keyword evidence="2" id="KW-1133">Transmembrane helix</keyword>
<feature type="compositionally biased region" description="Polar residues" evidence="1">
    <location>
        <begin position="170"/>
        <end position="186"/>
    </location>
</feature>
<keyword evidence="5" id="KW-1185">Reference proteome</keyword>
<keyword evidence="2" id="KW-0812">Transmembrane</keyword>
<dbReference type="GO" id="GO:0005634">
    <property type="term" value="C:nucleus"/>
    <property type="evidence" value="ECO:0007669"/>
    <property type="project" value="TreeGrafter"/>
</dbReference>
<dbReference type="InterPro" id="IPR036859">
    <property type="entry name" value="CAP-Gly_dom_sf"/>
</dbReference>
<dbReference type="PROSITE" id="PS50245">
    <property type="entry name" value="CAP_GLY_2"/>
    <property type="match status" value="2"/>
</dbReference>
<gene>
    <name evidence="4" type="ORF">SPHA_46547</name>
</gene>
<feature type="compositionally biased region" description="Polar residues" evidence="1">
    <location>
        <begin position="120"/>
        <end position="138"/>
    </location>
</feature>
<dbReference type="GO" id="GO:0005938">
    <property type="term" value="C:cell cortex"/>
    <property type="evidence" value="ECO:0007669"/>
    <property type="project" value="TreeGrafter"/>
</dbReference>
<proteinExistence type="predicted"/>
<dbReference type="GO" id="GO:0035371">
    <property type="term" value="C:microtubule plus-end"/>
    <property type="evidence" value="ECO:0007669"/>
    <property type="project" value="TreeGrafter"/>
</dbReference>
<dbReference type="Pfam" id="PF01302">
    <property type="entry name" value="CAP_GLY"/>
    <property type="match status" value="2"/>
</dbReference>
<feature type="region of interest" description="Disordered" evidence="1">
    <location>
        <begin position="1"/>
        <end position="51"/>
    </location>
</feature>
<evidence type="ECO:0000313" key="4">
    <source>
        <dbReference type="EMBL" id="CAE1287383.1"/>
    </source>
</evidence>
<evidence type="ECO:0000259" key="3">
    <source>
        <dbReference type="PROSITE" id="PS50245"/>
    </source>
</evidence>
<feature type="compositionally biased region" description="Low complexity" evidence="1">
    <location>
        <begin position="153"/>
        <end position="169"/>
    </location>
</feature>
<name>A0A812D346_ACAPH</name>
<accession>A0A812D346</accession>
<feature type="region of interest" description="Disordered" evidence="1">
    <location>
        <begin position="120"/>
        <end position="186"/>
    </location>
</feature>
<keyword evidence="2" id="KW-0472">Membrane</keyword>
<dbReference type="GO" id="GO:0031122">
    <property type="term" value="P:cytoplasmic microtubule organization"/>
    <property type="evidence" value="ECO:0007669"/>
    <property type="project" value="TreeGrafter"/>
</dbReference>
<evidence type="ECO:0000313" key="5">
    <source>
        <dbReference type="Proteomes" id="UP000597762"/>
    </source>
</evidence>
<dbReference type="PANTHER" id="PTHR18916">
    <property type="entry name" value="DYNACTIN 1-RELATED MICROTUBULE-BINDING"/>
    <property type="match status" value="1"/>
</dbReference>
<dbReference type="AlphaFoldDB" id="A0A812D346"/>
<organism evidence="4 5">
    <name type="scientific">Acanthosepion pharaonis</name>
    <name type="common">Pharaoh cuttlefish</name>
    <name type="synonym">Sepia pharaonis</name>
    <dbReference type="NCBI Taxonomy" id="158019"/>
    <lineage>
        <taxon>Eukaryota</taxon>
        <taxon>Metazoa</taxon>
        <taxon>Spiralia</taxon>
        <taxon>Lophotrochozoa</taxon>
        <taxon>Mollusca</taxon>
        <taxon>Cephalopoda</taxon>
        <taxon>Coleoidea</taxon>
        <taxon>Decapodiformes</taxon>
        <taxon>Sepiida</taxon>
        <taxon>Sepiina</taxon>
        <taxon>Sepiidae</taxon>
        <taxon>Acanthosepion</taxon>
    </lineage>
</organism>
<protein>
    <submittedName>
        <fullName evidence="4">CLIP1</fullName>
    </submittedName>
</protein>
<evidence type="ECO:0000256" key="2">
    <source>
        <dbReference type="SAM" id="Phobius"/>
    </source>
</evidence>
<dbReference type="GO" id="GO:0051010">
    <property type="term" value="F:microtubule plus-end binding"/>
    <property type="evidence" value="ECO:0007669"/>
    <property type="project" value="TreeGrafter"/>
</dbReference>
<dbReference type="Proteomes" id="UP000597762">
    <property type="component" value="Unassembled WGS sequence"/>
</dbReference>
<evidence type="ECO:0000256" key="1">
    <source>
        <dbReference type="SAM" id="MobiDB-lite"/>
    </source>
</evidence>
<comment type="caution">
    <text evidence="4">The sequence shown here is derived from an EMBL/GenBank/DDBJ whole genome shotgun (WGS) entry which is preliminary data.</text>
</comment>
<feature type="domain" description="CAP-Gly" evidence="3">
    <location>
        <begin position="214"/>
        <end position="256"/>
    </location>
</feature>
<dbReference type="SUPFAM" id="SSF74924">
    <property type="entry name" value="Cap-Gly domain"/>
    <property type="match status" value="2"/>
</dbReference>
<feature type="transmembrane region" description="Helical" evidence="2">
    <location>
        <begin position="305"/>
        <end position="331"/>
    </location>
</feature>
<dbReference type="SMART" id="SM01052">
    <property type="entry name" value="CAP_GLY"/>
    <property type="match status" value="2"/>
</dbReference>
<dbReference type="EMBL" id="CAHIKZ030002463">
    <property type="protein sequence ID" value="CAE1287383.1"/>
    <property type="molecule type" value="Genomic_DNA"/>
</dbReference>
<dbReference type="Gene3D" id="2.30.30.190">
    <property type="entry name" value="CAP Gly-rich-like domain"/>
    <property type="match status" value="2"/>
</dbReference>
<feature type="domain" description="CAP-Gly" evidence="3">
    <location>
        <begin position="72"/>
        <end position="114"/>
    </location>
</feature>
<dbReference type="PROSITE" id="PS00845">
    <property type="entry name" value="CAP_GLY_1"/>
    <property type="match status" value="2"/>
</dbReference>
<dbReference type="PANTHER" id="PTHR18916:SF82">
    <property type="entry name" value="CAP-GLY DOMAIN-CONTAINING PROTEIN"/>
    <property type="match status" value="1"/>
</dbReference>
<sequence>MAAPPKPSGLKAPSKISKPSGLPQPKSGIPAPGAKAQSPDRPMSPPPPTDDFIIGDRVWVGGNKPGVIAFLGETSFAPGEWAGVVLDEMVGKNDGSVAGVRYFQCEPKYGVFARISKLTRTQQTPKTEAGSIPSTANGTPIGGLPLSRGVTPRSGLAGSRGSSTSTSSLNKISPTTSSLNLSKETGQSPSKYMLKVGDRVLVSGTKPGTLRYIGVTDFAKGDWAGVELDDKLGKNDGAVAGKRYFDCKPQYGLFAPVHKVTRLMGGMPSPNTRSLANTSLRLSRERSGSQESHLPLIPLHGHGQLLLLLWCLLCICYPSVGAGSFSTFLVFSP</sequence>